<organism evidence="3 4">
    <name type="scientific">Halalkalibacillus sediminis</name>
    <dbReference type="NCBI Taxonomy" id="2018042"/>
    <lineage>
        <taxon>Bacteria</taxon>
        <taxon>Bacillati</taxon>
        <taxon>Bacillota</taxon>
        <taxon>Bacilli</taxon>
        <taxon>Bacillales</taxon>
        <taxon>Bacillaceae</taxon>
        <taxon>Halalkalibacillus</taxon>
    </lineage>
</organism>
<name>A0A2I0QSJ7_9BACI</name>
<accession>A0A2I0QSJ7</accession>
<sequence>MDKRLYEAVELFEEVMIYGTSRILKSVDGDVWRDFSREQVQMMKLIEKEEGMTSNRLAELQGVHKSAVSNRLKKLLDKEVVEMIPDENDQRTKLIMLTERGKQVVEKTNEMVFQYIERIFSEHIEEEELEQFISMFRKIKSILKVDGE</sequence>
<evidence type="ECO:0000313" key="4">
    <source>
        <dbReference type="Proteomes" id="UP000243524"/>
    </source>
</evidence>
<dbReference type="GO" id="GO:0003677">
    <property type="term" value="F:DNA binding"/>
    <property type="evidence" value="ECO:0007669"/>
    <property type="project" value="UniProtKB-KW"/>
</dbReference>
<dbReference type="Gene3D" id="1.10.10.10">
    <property type="entry name" value="Winged helix-like DNA-binding domain superfamily/Winged helix DNA-binding domain"/>
    <property type="match status" value="1"/>
</dbReference>
<dbReference type="Pfam" id="PF01047">
    <property type="entry name" value="MarR"/>
    <property type="match status" value="1"/>
</dbReference>
<dbReference type="PROSITE" id="PS50995">
    <property type="entry name" value="HTH_MARR_2"/>
    <property type="match status" value="1"/>
</dbReference>
<proteinExistence type="predicted"/>
<dbReference type="Proteomes" id="UP000243524">
    <property type="component" value="Unassembled WGS sequence"/>
</dbReference>
<keyword evidence="1" id="KW-0238">DNA-binding</keyword>
<dbReference type="PANTHER" id="PTHR33164:SF102">
    <property type="entry name" value="TRANSCRIPTIONAL REGULATORY PROTEIN"/>
    <property type="match status" value="1"/>
</dbReference>
<gene>
    <name evidence="3" type="ORF">CEY16_10050</name>
</gene>
<evidence type="ECO:0000256" key="1">
    <source>
        <dbReference type="ARBA" id="ARBA00023125"/>
    </source>
</evidence>
<dbReference type="GO" id="GO:0003700">
    <property type="term" value="F:DNA-binding transcription factor activity"/>
    <property type="evidence" value="ECO:0007669"/>
    <property type="project" value="InterPro"/>
</dbReference>
<dbReference type="EMBL" id="PJNH01000003">
    <property type="protein sequence ID" value="PKR77080.1"/>
    <property type="molecule type" value="Genomic_DNA"/>
</dbReference>
<dbReference type="SMART" id="SM00347">
    <property type="entry name" value="HTH_MARR"/>
    <property type="match status" value="1"/>
</dbReference>
<dbReference type="PRINTS" id="PR00598">
    <property type="entry name" value="HTHMARR"/>
</dbReference>
<keyword evidence="4" id="KW-1185">Reference proteome</keyword>
<dbReference type="InterPro" id="IPR036390">
    <property type="entry name" value="WH_DNA-bd_sf"/>
</dbReference>
<dbReference type="OrthoDB" id="2401593at2"/>
<dbReference type="SUPFAM" id="SSF46785">
    <property type="entry name" value="Winged helix' DNA-binding domain"/>
    <property type="match status" value="1"/>
</dbReference>
<dbReference type="RefSeq" id="WP_101331883.1">
    <property type="nucleotide sequence ID" value="NZ_PJNH01000003.1"/>
</dbReference>
<dbReference type="InterPro" id="IPR039422">
    <property type="entry name" value="MarR/SlyA-like"/>
</dbReference>
<dbReference type="AlphaFoldDB" id="A0A2I0QSJ7"/>
<dbReference type="PANTHER" id="PTHR33164">
    <property type="entry name" value="TRANSCRIPTIONAL REGULATOR, MARR FAMILY"/>
    <property type="match status" value="1"/>
</dbReference>
<dbReference type="InterPro" id="IPR000835">
    <property type="entry name" value="HTH_MarR-typ"/>
</dbReference>
<evidence type="ECO:0000259" key="2">
    <source>
        <dbReference type="PROSITE" id="PS50995"/>
    </source>
</evidence>
<feature type="domain" description="HTH marR-type" evidence="2">
    <location>
        <begin position="1"/>
        <end position="141"/>
    </location>
</feature>
<dbReference type="GO" id="GO:0006950">
    <property type="term" value="P:response to stress"/>
    <property type="evidence" value="ECO:0007669"/>
    <property type="project" value="TreeGrafter"/>
</dbReference>
<dbReference type="InterPro" id="IPR036388">
    <property type="entry name" value="WH-like_DNA-bd_sf"/>
</dbReference>
<comment type="caution">
    <text evidence="3">The sequence shown here is derived from an EMBL/GenBank/DDBJ whole genome shotgun (WGS) entry which is preliminary data.</text>
</comment>
<evidence type="ECO:0000313" key="3">
    <source>
        <dbReference type="EMBL" id="PKR77080.1"/>
    </source>
</evidence>
<reference evidence="3 4" key="1">
    <citation type="submission" date="2017-06" db="EMBL/GenBank/DDBJ databases">
        <title>the draft geome sequence of Illustriluteabacillus marina B3227.</title>
        <authorList>
            <person name="He R.-H."/>
            <person name="Du Z.-J."/>
        </authorList>
    </citation>
    <scope>NUCLEOTIDE SEQUENCE [LARGE SCALE GENOMIC DNA]</scope>
    <source>
        <strain evidence="3 4">B3227</strain>
    </source>
</reference>
<protein>
    <submittedName>
        <fullName evidence="3">MarR family transcriptional regulator</fullName>
    </submittedName>
</protein>